<feature type="compositionally biased region" description="Low complexity" evidence="1">
    <location>
        <begin position="116"/>
        <end position="125"/>
    </location>
</feature>
<dbReference type="Proteomes" id="UP001487740">
    <property type="component" value="Unassembled WGS sequence"/>
</dbReference>
<feature type="region of interest" description="Disordered" evidence="1">
    <location>
        <begin position="443"/>
        <end position="470"/>
    </location>
</feature>
<gene>
    <name evidence="3" type="ORF">O3P69_006536</name>
</gene>
<evidence type="ECO:0000313" key="3">
    <source>
        <dbReference type="EMBL" id="KAK8394412.1"/>
    </source>
</evidence>
<feature type="compositionally biased region" description="Polar residues" evidence="1">
    <location>
        <begin position="315"/>
        <end position="328"/>
    </location>
</feature>
<protein>
    <recommendedName>
        <fullName evidence="2">C2H2-type domain-containing protein</fullName>
    </recommendedName>
</protein>
<feature type="region of interest" description="Disordered" evidence="1">
    <location>
        <begin position="12"/>
        <end position="37"/>
    </location>
</feature>
<evidence type="ECO:0000259" key="2">
    <source>
        <dbReference type="PROSITE" id="PS00028"/>
    </source>
</evidence>
<feature type="compositionally biased region" description="Polar residues" evidence="1">
    <location>
        <begin position="28"/>
        <end position="37"/>
    </location>
</feature>
<dbReference type="AlphaFoldDB" id="A0AAW0U7S7"/>
<dbReference type="PROSITE" id="PS00028">
    <property type="entry name" value="ZINC_FINGER_C2H2_1"/>
    <property type="match status" value="1"/>
</dbReference>
<feature type="compositionally biased region" description="Polar residues" evidence="1">
    <location>
        <begin position="336"/>
        <end position="352"/>
    </location>
</feature>
<feature type="compositionally biased region" description="Low complexity" evidence="1">
    <location>
        <begin position="134"/>
        <end position="147"/>
    </location>
</feature>
<name>A0AAW0U7S7_SCYPA</name>
<dbReference type="SMART" id="SM00355">
    <property type="entry name" value="ZnF_C2H2"/>
    <property type="match status" value="2"/>
</dbReference>
<reference evidence="3 4" key="1">
    <citation type="submission" date="2023-03" db="EMBL/GenBank/DDBJ databases">
        <title>High-quality genome of Scylla paramamosain provides insights in environmental adaptation.</title>
        <authorList>
            <person name="Zhang L."/>
        </authorList>
    </citation>
    <scope>NUCLEOTIDE SEQUENCE [LARGE SCALE GENOMIC DNA]</scope>
    <source>
        <strain evidence="3">LZ_2023a</strain>
        <tissue evidence="3">Muscle</tissue>
    </source>
</reference>
<evidence type="ECO:0000256" key="1">
    <source>
        <dbReference type="SAM" id="MobiDB-lite"/>
    </source>
</evidence>
<sequence>MALLRITSLLASSPHESSRRRQGRKTSRLQGSDAANMTGSGGLVREAFMSRCCTVFAVIRADTPQARPHVPLWPLVRCAVVMLCPLLRRSNPLADLIYAFKRRGKLYRTPRLREPGNGSSNSSVSGGAGGTGGAMSSSSSSSISGTGFEQVPSGPFGGGTPLSMLQLPPTAHAELNAHLNTPGSSGASFTLDGGRAADAGEAAEHTEGEVGWVCKSCRLVFPSPPLLAAHQRALDHSRGVLRLTQLLYACTACRHHATTQVEFRRHLESEQHRAAVAPAIPTSGSGGSSGVVEDAEVAAVVRQITALAQAAHPGTDTNANINKDNTAPTPGPQPAPSQSGLAPSPLNASQKTPRGGAPQTLSCVVVASPLLCPCKRRVVASGHQAPRLPAPATPPSPPRPRVHVIAPRASQDCPYRPCEAWACRQHVVVTAGVGVGMGTASTWKGSITPPGRAARHHTSDRFSDHLKPKDGLRRPLSSTCGHVSDLGWPAWVLLVRDVVHLTSRAKAVRGRERRGSSSRVQAGRPASCLPLPGLGTARFVTPKCVRSGVSQQCYQTSCSITTLPKPMFLFRVLL</sequence>
<accession>A0AAW0U7S7</accession>
<organism evidence="3 4">
    <name type="scientific">Scylla paramamosain</name>
    <name type="common">Mud crab</name>
    <dbReference type="NCBI Taxonomy" id="85552"/>
    <lineage>
        <taxon>Eukaryota</taxon>
        <taxon>Metazoa</taxon>
        <taxon>Ecdysozoa</taxon>
        <taxon>Arthropoda</taxon>
        <taxon>Crustacea</taxon>
        <taxon>Multicrustacea</taxon>
        <taxon>Malacostraca</taxon>
        <taxon>Eumalacostraca</taxon>
        <taxon>Eucarida</taxon>
        <taxon>Decapoda</taxon>
        <taxon>Pleocyemata</taxon>
        <taxon>Brachyura</taxon>
        <taxon>Eubrachyura</taxon>
        <taxon>Portunoidea</taxon>
        <taxon>Portunidae</taxon>
        <taxon>Portuninae</taxon>
        <taxon>Scylla</taxon>
    </lineage>
</organism>
<dbReference type="InterPro" id="IPR013087">
    <property type="entry name" value="Znf_C2H2_type"/>
</dbReference>
<dbReference type="EMBL" id="JARAKH010000019">
    <property type="protein sequence ID" value="KAK8394412.1"/>
    <property type="molecule type" value="Genomic_DNA"/>
</dbReference>
<proteinExistence type="predicted"/>
<feature type="compositionally biased region" description="Basic residues" evidence="1">
    <location>
        <begin position="18"/>
        <end position="27"/>
    </location>
</feature>
<feature type="domain" description="C2H2-type" evidence="2">
    <location>
        <begin position="214"/>
        <end position="236"/>
    </location>
</feature>
<evidence type="ECO:0000313" key="4">
    <source>
        <dbReference type="Proteomes" id="UP001487740"/>
    </source>
</evidence>
<comment type="caution">
    <text evidence="3">The sequence shown here is derived from an EMBL/GenBank/DDBJ whole genome shotgun (WGS) entry which is preliminary data.</text>
</comment>
<feature type="region of interest" description="Disordered" evidence="1">
    <location>
        <begin position="109"/>
        <end position="165"/>
    </location>
</feature>
<feature type="region of interest" description="Disordered" evidence="1">
    <location>
        <begin position="311"/>
        <end position="357"/>
    </location>
</feature>
<keyword evidence="4" id="KW-1185">Reference proteome</keyword>
<feature type="compositionally biased region" description="Basic and acidic residues" evidence="1">
    <location>
        <begin position="457"/>
        <end position="470"/>
    </location>
</feature>